<dbReference type="Proteomes" id="UP001165064">
    <property type="component" value="Unassembled WGS sequence"/>
</dbReference>
<organism evidence="1 2">
    <name type="scientific">Ambrosiozyma monospora</name>
    <name type="common">Yeast</name>
    <name type="synonym">Endomycopsis monosporus</name>
    <dbReference type="NCBI Taxonomy" id="43982"/>
    <lineage>
        <taxon>Eukaryota</taxon>
        <taxon>Fungi</taxon>
        <taxon>Dikarya</taxon>
        <taxon>Ascomycota</taxon>
        <taxon>Saccharomycotina</taxon>
        <taxon>Pichiomycetes</taxon>
        <taxon>Pichiales</taxon>
        <taxon>Pichiaceae</taxon>
        <taxon>Ambrosiozyma</taxon>
    </lineage>
</organism>
<sequence>MLHGSRQHTFCVSNLGTLSHEESSGVQISHGIPQSELGKRNVEILDMKFSQPLGQGDYMFGCNVIGTPKGGVNLSLVCAKSLGDEVFEKSEWV</sequence>
<gene>
    <name evidence="1" type="ORF">Amon02_001148800</name>
</gene>
<comment type="caution">
    <text evidence="1">The sequence shown here is derived from an EMBL/GenBank/DDBJ whole genome shotgun (WGS) entry which is preliminary data.</text>
</comment>
<dbReference type="EMBL" id="BSXS01012519">
    <property type="protein sequence ID" value="GMF02521.1"/>
    <property type="molecule type" value="Genomic_DNA"/>
</dbReference>
<name>A0ACB5U6J1_AMBMO</name>
<accession>A0ACB5U6J1</accession>
<protein>
    <submittedName>
        <fullName evidence="1">Unnamed protein product</fullName>
    </submittedName>
</protein>
<evidence type="ECO:0000313" key="1">
    <source>
        <dbReference type="EMBL" id="GMF02521.1"/>
    </source>
</evidence>
<reference evidence="1" key="1">
    <citation type="submission" date="2023-04" db="EMBL/GenBank/DDBJ databases">
        <title>Ambrosiozyma monospora NBRC 10751.</title>
        <authorList>
            <person name="Ichikawa N."/>
            <person name="Sato H."/>
            <person name="Tonouchi N."/>
        </authorList>
    </citation>
    <scope>NUCLEOTIDE SEQUENCE</scope>
    <source>
        <strain evidence="1">NBRC 10751</strain>
    </source>
</reference>
<proteinExistence type="predicted"/>
<keyword evidence="2" id="KW-1185">Reference proteome</keyword>
<evidence type="ECO:0000313" key="2">
    <source>
        <dbReference type="Proteomes" id="UP001165064"/>
    </source>
</evidence>